<dbReference type="EMBL" id="CP085147">
    <property type="protein sequence ID" value="UOA16934.1"/>
    <property type="molecule type" value="Genomic_DNA"/>
</dbReference>
<accession>A0ABY3ZT73</accession>
<gene>
    <name evidence="1" type="ORF">DSM109990_03821</name>
</gene>
<organism evidence="1 2">
    <name type="scientific">Sulfitobacter dubius</name>
    <dbReference type="NCBI Taxonomy" id="218673"/>
    <lineage>
        <taxon>Bacteria</taxon>
        <taxon>Pseudomonadati</taxon>
        <taxon>Pseudomonadota</taxon>
        <taxon>Alphaproteobacteria</taxon>
        <taxon>Rhodobacterales</taxon>
        <taxon>Roseobacteraceae</taxon>
        <taxon>Sulfitobacter</taxon>
    </lineage>
</organism>
<reference evidence="2" key="1">
    <citation type="journal article" date="2022" name="Microorganisms">
        <title>Beyond the ABCs#Discovery of Three New Plasmid Types in Rhodobacterales (RepQ, RepY, RepW).</title>
        <authorList>
            <person name="Freese H.M."/>
            <person name="Ringel V."/>
            <person name="Overmann J."/>
            <person name="Petersen J."/>
        </authorList>
    </citation>
    <scope>NUCLEOTIDE SEQUENCE [LARGE SCALE GENOMIC DNA]</scope>
    <source>
        <strain evidence="2">DSM 109990</strain>
        <plasmid evidence="2">pDSM109990_c</plasmid>
    </source>
</reference>
<proteinExistence type="predicted"/>
<keyword evidence="2" id="KW-1185">Reference proteome</keyword>
<evidence type="ECO:0000313" key="1">
    <source>
        <dbReference type="EMBL" id="UOA16934.1"/>
    </source>
</evidence>
<dbReference type="RefSeq" id="WP_243263872.1">
    <property type="nucleotide sequence ID" value="NZ_CP085147.1"/>
</dbReference>
<name>A0ABY3ZT73_9RHOB</name>
<evidence type="ECO:0000313" key="2">
    <source>
        <dbReference type="Proteomes" id="UP000831019"/>
    </source>
</evidence>
<sequence length="136" mass="15536">MRPSNLKNGSLVNEKGLAHETSYIKDKQSKELIHPPVTVLFGEQAPGPKCSDGSSGVFVSRQSFGCRQWETFTERMFRTWIDRSFPESIENGEYGYWLPSKFPPTDQSDWPAIRQKLVEQGWTLRNAAEQDRASLI</sequence>
<geneLocation type="plasmid" evidence="1 2">
    <name>pDSM109990_c</name>
</geneLocation>
<protein>
    <submittedName>
        <fullName evidence="1">Uncharacterized protein</fullName>
    </submittedName>
</protein>
<dbReference type="Proteomes" id="UP000831019">
    <property type="component" value="Plasmid pDSM109990_c"/>
</dbReference>
<keyword evidence="1" id="KW-0614">Plasmid</keyword>